<sequence>MSDQQDKAPPDFSSLSENLSQQQAKISALKELVRQSEHQHGKNTASAQEKVKNIAQRLSNLKSKATRSKINRSTSEMSEDLSMSHIEEEEQDPLNIPSSSQSRARSETPGSEKISLLRKQMELNRMKMAERENKSKEIEQMVTNLRSKFETSQMSLERSVELGRSMGDLSGIGSVPSMILQSQNRSFTFSDVSQQQQQQSSQQPVNFENERIKFLEKRTRDLETELINKENITESDVIQNLETKILDLEENVREKESLIEARTKAVTLLTENLSKKKKDVVDSLEETKVEMFKMQETFLDAELTYKKEVSKLNRVITVKSDEIKNLNEKCEILEKSRYDLTLENSDLKSKLEDVQDYSTKISELNKLNETLQKRISTLESQKYEFITAEEIGEAKSAEEKKDSEKLSNLDELVQKLKDLEELIKEKNEEIEKLQEDLQEKTIEVTVVNANMTVLQDKFNTLSSKPLFSDTSNVSEESHAELAKLKQQLDESNKNMIKTKLKMKQMQKQIDSAQKSSDNNQEIKRLNEEIQTLTQKVAELEEEKGSYQLQLVGKDKDDLETKLKMLETTYQNQTSAMQLLEEQKMEISEDLKHAKQEIETIRNDLKVEDLEKKIKELEENINKITEEKEEINIKMNRYLNENMELLDKLEKLSKGSSAESIEMVNLLTAQEKLEIEEYHQENSHKDEEVPAEISQELNDSLRSLRLESSELMEKIELFTIERREVLEKLDALTIENQVLSGNLEHIREEKEALEKQIEDNLIEKEEFAKLLTDLKSEKEDMNHKLSELSEHRTKLQEEINKLVKDELSSISPHSSPLKTVENRDTNQSDSPKEPIASTFDKEACEKLLKQLDSEIQNLNKNKDKNQKLKISKKLSDNAKNVHAMMTNLLIEFYKNLDDCKQLREDLEKVKILLNNVSSDKNNEEVLNLQKLLNENHEKLVIKNAECEELQNKLKELQQSSQEAFILKIESAKSELQDQMSRKDDIIASLQDTIDILTNERDHCESEVQKQMSLVSDLRKEFDQLCADVKVNNQRLNEKSKELDELQHEFDIRLKTSTNEVEILKTLVAEQKELLINSYQEHELDINQKLAEIDDYQNQIKQLTNELHELRTHNIADQESLINELQADIKKLKDSLNECNREIESQKDELLHKQETIDTLNTQIIDLYKTMEENSNKLLEKEDEMQYIQEISDSNRDEVRKAHEKLSMAEKKINDLREKLSSKINEVELLQHKSVPTDDPERIKQLEAEIQSMDAKNKEIHDKLKKYAASLKKKQAQCSELEEKVAKSSIVSLDPAEFNELKAKVIQYEEQLSNIKVENNKLNESIQKSAKQDEIDDLKWKLDEYEEIVGNKMKEIESLKAQLQELSGKCDQVEENSYELQSQIQSLEAEKSKLEANGAVIERLSKELEDVKKEKQEINQKLQEADSNKDDKKKMDKLKAAVVQLKHKLADKKKEAEDLSTELANLKESSEKTNIQEVEELKKQINELDVMNEKILQETKVAYDNDIGMLRQKIEELESSNRVLMEEKQRKVSLEGQLETFEMTNIELREKVARLEEAVASIDAEKNALIREKLILDRELEEKDEIIGKKLHETEADNCNMNETIKELNDERNLMLQKMSAMEQQISNDAQNYSQQIASKESSNNQLQNLIEQLQHDIKKLHATHEQALATKHAEIDEMEGQFSQQLQKIESEKKTAQEGLEKANDQIVDFQDEVVRLKDNVHSLENVRADLEREMSWLKLQNDNYTQDQLENEQLRMQLMQSETELENLRAQSENITSNHDAEILILRHQISDLEAMRSQVSQNQTDDQVMLQNENVKLKELLIEKENELQQKAIQLQMATVFDAPVKAVHDPFSNLSAAPPSSSKNQEDKLKHANDELDKLRESQMMTNMELDMQSGKIQELLHENKKLQEKVHEMQSMMDNLIRTNVELESVTERQKDDIGRKDKEINEIKNEMSALRDHFNQSTQSTDDDKFQNLESELAEKNHAIENLQKILQKYESSAPIPQTSTLVPPTSIPQQQTLSTSMFFSDPQTSTSSLFDDPFMAVLPVVEEEIKPKKAYLLYDSKNNNETQTEECWLIEFNENVNKLIILQNQLQMMEEKIMEQYVELETQRTRICELEENQKVHVPQMVSQEAEIVPIKAYLCFDHVETQTETQWACEYAGKIEELESQIKVMEVEAIEQKNIQQQLQQPQNTSHLFESSPQGDIAALEIEDGWGWGGDNVAVEVPQTTASLLSPRSDLEVRLQEQKDIVEKLEQENTALNDELHKVQENFKKMMKKLKEYQQKIKELEAARRGSSVEPNDMDLVIQEELNSQVRKLEAKLKEINTEKEKEQQEKDSLLKKIEVLSNANDRMLEMKERQDSHMEMYQLKIKDLSQKLHDLEEWTEESQKPVQQISSTSSANENELNKKIEELNDQIKDMQVDYDELQALLDEEKNNNKILEERIAKINNDNSKDDEIEKLTQDLQSSRKQCDKLSNDIHVKNGEIKELINKLDLLSNESVNIRVFLDDLKTQVEEKTNENEQLNDRLKKLEVNNDDLSSLYSQSIEQNYRQQIHEFEVKVQNLLGEIDFKSAQNEHQSARIDELSHKINQLESSLNGKDHEVSQLKDQLTNIHQTSENVPVDHQNERISQLEKLNEELMREKSFMEHELQVLNDQVLSGLEFEDRMKNTVLDLDAKNIEIQMLKATLDKFHSSENDQQKKQIDENDEEIERLRHEKEELERSMKSSIDLLNAQWSQVVEQRGNEVAKSWKQHLEMREAEFAEIETNLRKQLEIMSPIEDPTNNNEALLKMRSIMESQEVEIVSLKEQLAIRSAEYASLSARVDPYHQMSSSMNVSPISSPDSDKVPRSELDLALYMLHQRDMRLEEMTMELVRLLEERDQLQLRLSNAIRQLEDIKKKVNLDAGESSDQSTPEKSPPVLNVGDDQLQAKLTELNTVRHARDKVFADESEKRFMEHMSLFQRDVANIPPEAAARIVAGSDQNQQSPSSVLMNWILGKKPESS</sequence>
<feature type="compositionally biased region" description="Polar residues" evidence="2">
    <location>
        <begin position="13"/>
        <end position="25"/>
    </location>
</feature>
<feature type="coiled-coil region" evidence="1">
    <location>
        <begin position="474"/>
        <end position="654"/>
    </location>
</feature>
<accession>A0A9P0NI92</accession>
<feature type="region of interest" description="Disordered" evidence="2">
    <location>
        <begin position="1853"/>
        <end position="1872"/>
    </location>
</feature>
<dbReference type="GO" id="GO:0000793">
    <property type="term" value="C:condensed chromosome"/>
    <property type="evidence" value="ECO:0007669"/>
    <property type="project" value="TreeGrafter"/>
</dbReference>
<feature type="compositionally biased region" description="Polar residues" evidence="2">
    <location>
        <begin position="807"/>
        <end position="816"/>
    </location>
</feature>
<dbReference type="GO" id="GO:0007076">
    <property type="term" value="P:mitotic chromosome condensation"/>
    <property type="evidence" value="ECO:0007669"/>
    <property type="project" value="TreeGrafter"/>
</dbReference>
<gene>
    <name evidence="3" type="ORF">CHIRRI_LOCUS6400</name>
</gene>
<evidence type="ECO:0000313" key="4">
    <source>
        <dbReference type="Proteomes" id="UP001153620"/>
    </source>
</evidence>
<evidence type="ECO:0000256" key="1">
    <source>
        <dbReference type="SAM" id="Coils"/>
    </source>
</evidence>
<organism evidence="3 4">
    <name type="scientific">Chironomus riparius</name>
    <dbReference type="NCBI Taxonomy" id="315576"/>
    <lineage>
        <taxon>Eukaryota</taxon>
        <taxon>Metazoa</taxon>
        <taxon>Ecdysozoa</taxon>
        <taxon>Arthropoda</taxon>
        <taxon>Hexapoda</taxon>
        <taxon>Insecta</taxon>
        <taxon>Pterygota</taxon>
        <taxon>Neoptera</taxon>
        <taxon>Endopterygota</taxon>
        <taxon>Diptera</taxon>
        <taxon>Nematocera</taxon>
        <taxon>Chironomoidea</taxon>
        <taxon>Chironomidae</taxon>
        <taxon>Chironominae</taxon>
        <taxon>Chironomus</taxon>
    </lineage>
</organism>
<feature type="coiled-coil region" evidence="1">
    <location>
        <begin position="693"/>
        <end position="804"/>
    </location>
</feature>
<feature type="compositionally biased region" description="Polar residues" evidence="2">
    <location>
        <begin position="2391"/>
        <end position="2402"/>
    </location>
</feature>
<feature type="coiled-coil region" evidence="1">
    <location>
        <begin position="2697"/>
        <end position="2731"/>
    </location>
</feature>
<feature type="coiled-coil region" evidence="1">
    <location>
        <begin position="1077"/>
        <end position="1161"/>
    </location>
</feature>
<feature type="region of interest" description="Disordered" evidence="2">
    <location>
        <begin position="2385"/>
        <end position="2406"/>
    </location>
</feature>
<dbReference type="PANTHER" id="PTHR43941">
    <property type="entry name" value="STRUCTURAL MAINTENANCE OF CHROMOSOMES PROTEIN 2"/>
    <property type="match status" value="1"/>
</dbReference>
<evidence type="ECO:0000313" key="3">
    <source>
        <dbReference type="EMBL" id="CAH1719059.1"/>
    </source>
</evidence>
<dbReference type="GO" id="GO:0003682">
    <property type="term" value="F:chromatin binding"/>
    <property type="evidence" value="ECO:0007669"/>
    <property type="project" value="TreeGrafter"/>
</dbReference>
<feature type="coiled-coil region" evidence="1">
    <location>
        <begin position="406"/>
        <end position="450"/>
    </location>
</feature>
<proteinExistence type="predicted"/>
<feature type="coiled-coil region" evidence="1">
    <location>
        <begin position="898"/>
        <end position="1047"/>
    </location>
</feature>
<feature type="compositionally biased region" description="Basic and acidic residues" evidence="2">
    <location>
        <begin position="819"/>
        <end position="831"/>
    </location>
</feature>
<feature type="coiled-coil region" evidence="1">
    <location>
        <begin position="119"/>
        <end position="148"/>
    </location>
</feature>
<name>A0A9P0NI92_9DIPT</name>
<keyword evidence="1" id="KW-0175">Coiled coil</keyword>
<feature type="region of interest" description="Disordered" evidence="2">
    <location>
        <begin position="1"/>
        <end position="114"/>
    </location>
</feature>
<feature type="region of interest" description="Disordered" evidence="2">
    <location>
        <begin position="2902"/>
        <end position="2922"/>
    </location>
</feature>
<feature type="coiled-coil region" evidence="1">
    <location>
        <begin position="840"/>
        <end position="867"/>
    </location>
</feature>
<dbReference type="Gene3D" id="1.10.287.1490">
    <property type="match status" value="2"/>
</dbReference>
<protein>
    <submittedName>
        <fullName evidence="3">Uncharacterized protein</fullName>
    </submittedName>
</protein>
<feature type="coiled-coil region" evidence="1">
    <location>
        <begin position="205"/>
        <end position="258"/>
    </location>
</feature>
<feature type="coiled-coil region" evidence="1">
    <location>
        <begin position="1808"/>
        <end position="1835"/>
    </location>
</feature>
<dbReference type="GO" id="GO:0000796">
    <property type="term" value="C:condensin complex"/>
    <property type="evidence" value="ECO:0007669"/>
    <property type="project" value="TreeGrafter"/>
</dbReference>
<feature type="compositionally biased region" description="Basic and acidic residues" evidence="2">
    <location>
        <begin position="31"/>
        <end position="40"/>
    </location>
</feature>
<keyword evidence="4" id="KW-1185">Reference proteome</keyword>
<reference evidence="3" key="1">
    <citation type="submission" date="2022-01" db="EMBL/GenBank/DDBJ databases">
        <authorList>
            <person name="King R."/>
        </authorList>
    </citation>
    <scope>NUCLEOTIDE SEQUENCE</scope>
</reference>
<feature type="coiled-coil region" evidence="1">
    <location>
        <begin position="2866"/>
        <end position="2900"/>
    </location>
</feature>
<evidence type="ECO:0000256" key="2">
    <source>
        <dbReference type="SAM" id="MobiDB-lite"/>
    </source>
</evidence>
<feature type="coiled-coil region" evidence="1">
    <location>
        <begin position="309"/>
        <end position="381"/>
    </location>
</feature>
<dbReference type="SUPFAM" id="SSF90257">
    <property type="entry name" value="Myosin rod fragments"/>
    <property type="match status" value="1"/>
</dbReference>
<reference evidence="3" key="2">
    <citation type="submission" date="2022-10" db="EMBL/GenBank/DDBJ databases">
        <authorList>
            <consortium name="ENA_rothamsted_submissions"/>
            <consortium name="culmorum"/>
            <person name="King R."/>
        </authorList>
    </citation>
    <scope>NUCLEOTIDE SEQUENCE</scope>
</reference>
<dbReference type="EMBL" id="OU895878">
    <property type="protein sequence ID" value="CAH1719059.1"/>
    <property type="molecule type" value="Genomic_DNA"/>
</dbReference>
<dbReference type="GO" id="GO:0000785">
    <property type="term" value="C:chromatin"/>
    <property type="evidence" value="ECO:0007669"/>
    <property type="project" value="TreeGrafter"/>
</dbReference>
<dbReference type="PANTHER" id="PTHR43941:SF1">
    <property type="entry name" value="STRUCTURAL MAINTENANCE OF CHROMOSOMES PROTEIN 2"/>
    <property type="match status" value="1"/>
</dbReference>
<feature type="coiled-coil region" evidence="1">
    <location>
        <begin position="1197"/>
        <end position="1570"/>
    </location>
</feature>
<dbReference type="OrthoDB" id="5976774at2759"/>
<feature type="compositionally biased region" description="Polar residues" evidence="2">
    <location>
        <begin position="1854"/>
        <end position="1865"/>
    </location>
</feature>
<feature type="coiled-coil region" evidence="1">
    <location>
        <begin position="1603"/>
        <end position="1778"/>
    </location>
</feature>
<dbReference type="Proteomes" id="UP001153620">
    <property type="component" value="Chromosome 2"/>
</dbReference>
<feature type="region of interest" description="Disordered" evidence="2">
    <location>
        <begin position="804"/>
        <end position="834"/>
    </location>
</feature>